<dbReference type="AlphaFoldDB" id="U5ESX1"/>
<feature type="compositionally biased region" description="Basic and acidic residues" evidence="1">
    <location>
        <begin position="134"/>
        <end position="146"/>
    </location>
</feature>
<protein>
    <submittedName>
        <fullName evidence="2">Proteinral transcriptional corepressor trfa</fullName>
    </submittedName>
</protein>
<sequence>MAENPSDTDCSIDDVPADFFDQFDDTGVRIIDEWTDDLEEHQSTFMQLKQNQVDKFNEAWGILPNKDQSNNDTNKTTGTSSKSTSYDQSKNLITSTESSRTQTFNDNENFVDEIETEENDVSSPTELPITTKSVSREMEKNRDRNNSKSINLNDIPLDAIDLREILNATRENSKLNSSRDNDSLNLFHDSSRRVEREAYRNTRYRDNRVSPPRQRSPRNKRSRSPIRRRRSRSGERRRSRSRERPRRSRSRSRDRDRKSREDKPARRKKTFFEEMSEQFPDLQNQQPFNNMMMSQNQMMPPNQMMLPNQMMIPNQIMTPNQIIPPNQIMPPNQMMPFQNYQPNFSMTDGMNGNPMVNPINPTQCSMNNMMHPMNNMMNPMNPTMNPPNPNENLVLNPVSLKRKNTEDPRLTSKKPNVDFNQISSELFMQNKINLSDYLSTKVSANAGASKKQKSAVISKIREAVSVIENLETQNYASKFLYVTPTFSSEIIRGTGRSPLITSKENVMFDFTRKLKDTNCIPLNNVNSKLKQLVCALGLDEGIISNKIEKRKAEEADVANKTEKVVQIAKCSDKAKRIIDIGVQTEDFKCNDCILRAKKTYVNESTQTITRKLTVERSIQTETETISDTDTSFAFLTTAQIRMINELTKYMKNNRAQPTIFDLNNQLQNDSRAQMNNPDLRRVSNTINDLCRQKDNTINNRYSFSSNESSFSFAEAHRGVDFRRVNQIGVNIVPADFREQKTRTKKL</sequence>
<dbReference type="EMBL" id="GANO01004640">
    <property type="protein sequence ID" value="JAB55231.1"/>
    <property type="molecule type" value="mRNA"/>
</dbReference>
<name>U5ESX1_9DIPT</name>
<evidence type="ECO:0000313" key="2">
    <source>
        <dbReference type="EMBL" id="JAB55231.1"/>
    </source>
</evidence>
<evidence type="ECO:0000256" key="1">
    <source>
        <dbReference type="SAM" id="MobiDB-lite"/>
    </source>
</evidence>
<feature type="compositionally biased region" description="Basic and acidic residues" evidence="1">
    <location>
        <begin position="195"/>
        <end position="208"/>
    </location>
</feature>
<feature type="compositionally biased region" description="Low complexity" evidence="1">
    <location>
        <begin position="70"/>
        <end position="85"/>
    </location>
</feature>
<reference evidence="2" key="1">
    <citation type="journal article" date="2014" name="Insect Biochem. Mol. Biol.">
        <title>An insight into the sialome of the frog biting fly, Corethrella appendiculata.</title>
        <authorList>
            <person name="Ribeiro J.M.C."/>
            <person name="Chagas A.C."/>
            <person name="Pham V.M."/>
            <person name="Lounibos L.P."/>
            <person name="Calvo E."/>
        </authorList>
    </citation>
    <scope>NUCLEOTIDE SEQUENCE</scope>
    <source>
        <tissue evidence="2">Salivary glands</tissue>
    </source>
</reference>
<accession>U5ESX1</accession>
<feature type="compositionally biased region" description="Polar residues" evidence="1">
    <location>
        <begin position="86"/>
        <end position="108"/>
    </location>
</feature>
<organism evidence="2">
    <name type="scientific">Corethrella appendiculata</name>
    <dbReference type="NCBI Taxonomy" id="1370023"/>
    <lineage>
        <taxon>Eukaryota</taxon>
        <taxon>Metazoa</taxon>
        <taxon>Ecdysozoa</taxon>
        <taxon>Arthropoda</taxon>
        <taxon>Hexapoda</taxon>
        <taxon>Insecta</taxon>
        <taxon>Pterygota</taxon>
        <taxon>Neoptera</taxon>
        <taxon>Endopterygota</taxon>
        <taxon>Diptera</taxon>
        <taxon>Nematocera</taxon>
        <taxon>Culicoidea</taxon>
        <taxon>Chaoboridae</taxon>
        <taxon>Corethrella</taxon>
    </lineage>
</organism>
<feature type="compositionally biased region" description="Basic and acidic residues" evidence="1">
    <location>
        <begin position="251"/>
        <end position="264"/>
    </location>
</feature>
<feature type="compositionally biased region" description="Polar residues" evidence="1">
    <location>
        <begin position="121"/>
        <end position="133"/>
    </location>
</feature>
<feature type="region of interest" description="Disordered" evidence="1">
    <location>
        <begin position="62"/>
        <end position="151"/>
    </location>
</feature>
<feature type="region of interest" description="Disordered" evidence="1">
    <location>
        <begin position="195"/>
        <end position="272"/>
    </location>
</feature>
<proteinExistence type="evidence at transcript level"/>
<feature type="compositionally biased region" description="Acidic residues" evidence="1">
    <location>
        <begin position="109"/>
        <end position="120"/>
    </location>
</feature>
<feature type="compositionally biased region" description="Basic residues" evidence="1">
    <location>
        <begin position="215"/>
        <end position="250"/>
    </location>
</feature>